<dbReference type="AlphaFoldDB" id="A0A0K2AJR6"/>
<organism evidence="2 4">
    <name type="scientific">Streptomyces ambofaciens (strain ATCC 23877 / 3486 / DSM 40053 / JCM 4204 / NBRC 12836 / NRRL B-2516)</name>
    <dbReference type="NCBI Taxonomy" id="278992"/>
    <lineage>
        <taxon>Bacteria</taxon>
        <taxon>Bacillati</taxon>
        <taxon>Actinomycetota</taxon>
        <taxon>Actinomycetes</taxon>
        <taxon>Kitasatosporales</taxon>
        <taxon>Streptomycetaceae</taxon>
        <taxon>Streptomyces</taxon>
    </lineage>
</organism>
<evidence type="ECO:0000256" key="1">
    <source>
        <dbReference type="SAM" id="MobiDB-lite"/>
    </source>
</evidence>
<gene>
    <name evidence="2" type="ORF">SAM23877_0097</name>
    <name evidence="3" type="ORF">SAM23877_7576</name>
</gene>
<proteinExistence type="predicted"/>
<feature type="compositionally biased region" description="Basic and acidic residues" evidence="1">
    <location>
        <begin position="29"/>
        <end position="40"/>
    </location>
</feature>
<evidence type="ECO:0000313" key="2">
    <source>
        <dbReference type="EMBL" id="AKZ53146.1"/>
    </source>
</evidence>
<evidence type="ECO:0000313" key="3">
    <source>
        <dbReference type="EMBL" id="AKZ60617.1"/>
    </source>
</evidence>
<sequence length="56" mass="6078">MPGPKSVNFPPTHAPTARPQAGRLGSDMTRAEGNPHEAHLPKRAGHALPPLREEHR</sequence>
<evidence type="ECO:0000313" key="4">
    <source>
        <dbReference type="Proteomes" id="UP000061018"/>
    </source>
</evidence>
<dbReference type="EMBL" id="CP012382">
    <property type="protein sequence ID" value="AKZ60617.1"/>
    <property type="molecule type" value="Genomic_DNA"/>
</dbReference>
<name>A0A0K2AJR6_STRA7</name>
<dbReference type="KEGG" id="samb:SAM23877_7576"/>
<reference evidence="4" key="1">
    <citation type="journal article" date="2015" name="J. Biotechnol.">
        <title>Complete genome sequence of Streptomyces ambofaciens ATCC 23877, the spiramycin producer.</title>
        <authorList>
            <person name="Thibessard A."/>
            <person name="Haas D."/>
            <person name="Gerbaud C."/>
            <person name="Aigle B."/>
            <person name="Lautru S."/>
            <person name="Pernodet J.L."/>
            <person name="Leblond P."/>
        </authorList>
    </citation>
    <scope>NUCLEOTIDE SEQUENCE [LARGE SCALE GENOMIC DNA]</scope>
    <source>
        <strain evidence="4">ATCC 23877 / 3486 / DSM 40053 / JCM 4204 / NBRC 12836 / NRRL B-2516</strain>
    </source>
</reference>
<accession>A0A0K2AJR6</accession>
<dbReference type="EMBL" id="CP012382">
    <property type="protein sequence ID" value="AKZ53146.1"/>
    <property type="molecule type" value="Genomic_DNA"/>
</dbReference>
<dbReference type="KEGG" id="samb:SAM23877_0097"/>
<reference evidence="2" key="2">
    <citation type="submission" date="2015-07" db="EMBL/GenBank/DDBJ databases">
        <title>Complete genome sequence of Streptomyces ambofaciens ATCC 23877, the spiramycin producer.</title>
        <authorList>
            <person name="Thibessard A."/>
            <person name="Haas D."/>
            <person name="Gerbaud C."/>
            <person name="Aigle B."/>
            <person name="Lautru S."/>
            <person name="Pernodet J.-L."/>
            <person name="Leblond P."/>
        </authorList>
    </citation>
    <scope>NUCLEOTIDE SEQUENCE [LARGE SCALE GENOMIC DNA]</scope>
    <source>
        <strain evidence="2">ATCC 23877</strain>
    </source>
</reference>
<dbReference type="Proteomes" id="UP000061018">
    <property type="component" value="Chromosome"/>
</dbReference>
<feature type="region of interest" description="Disordered" evidence="1">
    <location>
        <begin position="1"/>
        <end position="56"/>
    </location>
</feature>
<protein>
    <submittedName>
        <fullName evidence="2">Uncharacterized protein</fullName>
    </submittedName>
</protein>